<dbReference type="Pfam" id="PF01464">
    <property type="entry name" value="SLT"/>
    <property type="match status" value="1"/>
</dbReference>
<reference evidence="5" key="1">
    <citation type="journal article" date="2019" name="Int. J. Syst. Evol. Microbiol.">
        <title>The Global Catalogue of Microorganisms (GCM) 10K type strain sequencing project: providing services to taxonomists for standard genome sequencing and annotation.</title>
        <authorList>
            <consortium name="The Broad Institute Genomics Platform"/>
            <consortium name="The Broad Institute Genome Sequencing Center for Infectious Disease"/>
            <person name="Wu L."/>
            <person name="Ma J."/>
        </authorList>
    </citation>
    <scope>NUCLEOTIDE SEQUENCE [LARGE SCALE GENOMIC DNA]</scope>
    <source>
        <strain evidence="5">CCUG 53903</strain>
    </source>
</reference>
<proteinExistence type="inferred from homology"/>
<comment type="caution">
    <text evidence="4">The sequence shown here is derived from an EMBL/GenBank/DDBJ whole genome shotgun (WGS) entry which is preliminary data.</text>
</comment>
<dbReference type="SUPFAM" id="SSF53955">
    <property type="entry name" value="Lysozyme-like"/>
    <property type="match status" value="1"/>
</dbReference>
<dbReference type="PANTHER" id="PTHR37423">
    <property type="entry name" value="SOLUBLE LYTIC MUREIN TRANSGLYCOSYLASE-RELATED"/>
    <property type="match status" value="1"/>
</dbReference>
<dbReference type="InterPro" id="IPR000189">
    <property type="entry name" value="Transglyc_AS"/>
</dbReference>
<dbReference type="PANTHER" id="PTHR37423:SF2">
    <property type="entry name" value="MEMBRANE-BOUND LYTIC MUREIN TRANSGLYCOSYLASE C"/>
    <property type="match status" value="1"/>
</dbReference>
<dbReference type="InterPro" id="IPR025392">
    <property type="entry name" value="DUF4124"/>
</dbReference>
<dbReference type="PROSITE" id="PS00922">
    <property type="entry name" value="TRANSGLYCOSYLASE"/>
    <property type="match status" value="1"/>
</dbReference>
<sequence length="233" mass="24771">MGVQMIGVVKLGSLCQLHARRLTLALVTLVGWLVFTPGAQASGVWRYEDADGVSHFGNTAPPAVPGLQWLSRGGASRGQQSMSRSEAGPLSKMAGYGRAKPLLEDAAHSHAVDPALVTAVSAAESGFRADAVSPKGAVGLMQLMPATAARYGVVAGSLQEATNLLKDPRLNAQVGTRYLADLIRMFNGDLELALAAYNAGEGAVMKHGRRIPPYPETQQYVVRVLKYYRALTR</sequence>
<organism evidence="4 5">
    <name type="scientific">Hydrogenophaga defluvii</name>
    <dbReference type="NCBI Taxonomy" id="249410"/>
    <lineage>
        <taxon>Bacteria</taxon>
        <taxon>Pseudomonadati</taxon>
        <taxon>Pseudomonadota</taxon>
        <taxon>Betaproteobacteria</taxon>
        <taxon>Burkholderiales</taxon>
        <taxon>Comamonadaceae</taxon>
        <taxon>Hydrogenophaga</taxon>
    </lineage>
</organism>
<evidence type="ECO:0000313" key="5">
    <source>
        <dbReference type="Proteomes" id="UP001596457"/>
    </source>
</evidence>
<name>A0ABW2S8V2_9BURK</name>
<feature type="domain" description="Transglycosylase SLT" evidence="2">
    <location>
        <begin position="104"/>
        <end position="209"/>
    </location>
</feature>
<dbReference type="Gene3D" id="1.10.530.10">
    <property type="match status" value="1"/>
</dbReference>
<dbReference type="InterPro" id="IPR023346">
    <property type="entry name" value="Lysozyme-like_dom_sf"/>
</dbReference>
<feature type="domain" description="DUF4124" evidence="3">
    <location>
        <begin position="33"/>
        <end position="71"/>
    </location>
</feature>
<dbReference type="InterPro" id="IPR008258">
    <property type="entry name" value="Transglycosylase_SLT_dom_1"/>
</dbReference>
<gene>
    <name evidence="4" type="ORF">ACFQU0_04675</name>
</gene>
<comment type="similarity">
    <text evidence="1">Belongs to the transglycosylase Slt family.</text>
</comment>
<keyword evidence="5" id="KW-1185">Reference proteome</keyword>
<protein>
    <submittedName>
        <fullName evidence="4">Lytic transglycosylase domain-containing protein</fullName>
    </submittedName>
</protein>
<dbReference type="RefSeq" id="WP_382198965.1">
    <property type="nucleotide sequence ID" value="NZ_JBHTBZ010000012.1"/>
</dbReference>
<evidence type="ECO:0000256" key="1">
    <source>
        <dbReference type="ARBA" id="ARBA00007734"/>
    </source>
</evidence>
<dbReference type="Proteomes" id="UP001596457">
    <property type="component" value="Unassembled WGS sequence"/>
</dbReference>
<evidence type="ECO:0000259" key="2">
    <source>
        <dbReference type="Pfam" id="PF01464"/>
    </source>
</evidence>
<evidence type="ECO:0000259" key="3">
    <source>
        <dbReference type="Pfam" id="PF13511"/>
    </source>
</evidence>
<dbReference type="Pfam" id="PF13511">
    <property type="entry name" value="DUF4124"/>
    <property type="match status" value="1"/>
</dbReference>
<evidence type="ECO:0000313" key="4">
    <source>
        <dbReference type="EMBL" id="MFC7459720.1"/>
    </source>
</evidence>
<accession>A0ABW2S8V2</accession>
<dbReference type="CDD" id="cd16896">
    <property type="entry name" value="LT_Slt70-like"/>
    <property type="match status" value="1"/>
</dbReference>
<dbReference type="EMBL" id="JBHTBZ010000012">
    <property type="protein sequence ID" value="MFC7459720.1"/>
    <property type="molecule type" value="Genomic_DNA"/>
</dbReference>